<keyword evidence="3" id="KW-1185">Reference proteome</keyword>
<dbReference type="RefSeq" id="WP_194423202.1">
    <property type="nucleotide sequence ID" value="NZ_BAAAPT010000001.1"/>
</dbReference>
<protein>
    <submittedName>
        <fullName evidence="2">MarR family winged helix-turn-helix transcriptional regulator</fullName>
    </submittedName>
</protein>
<dbReference type="PROSITE" id="PS50995">
    <property type="entry name" value="HTH_MARR_2"/>
    <property type="match status" value="1"/>
</dbReference>
<dbReference type="EMBL" id="JAWJYN010000001">
    <property type="protein sequence ID" value="MDZ8160486.1"/>
    <property type="molecule type" value="Genomic_DNA"/>
</dbReference>
<dbReference type="InterPro" id="IPR039422">
    <property type="entry name" value="MarR/SlyA-like"/>
</dbReference>
<dbReference type="Gene3D" id="1.10.10.10">
    <property type="entry name" value="Winged helix-like DNA-binding domain superfamily/Winged helix DNA-binding domain"/>
    <property type="match status" value="1"/>
</dbReference>
<evidence type="ECO:0000313" key="2">
    <source>
        <dbReference type="EMBL" id="MDZ8160486.1"/>
    </source>
</evidence>
<dbReference type="InterPro" id="IPR000835">
    <property type="entry name" value="HTH_MarR-typ"/>
</dbReference>
<reference evidence="2 3" key="1">
    <citation type="submission" date="2023-10" db="EMBL/GenBank/DDBJ databases">
        <title>Microbacterium xanthum sp. nov., isolated from seaweed.</title>
        <authorList>
            <person name="Lee S.D."/>
        </authorList>
    </citation>
    <scope>NUCLEOTIDE SEQUENCE [LARGE SCALE GENOMIC DNA]</scope>
    <source>
        <strain evidence="2 3">KCTC 19124</strain>
    </source>
</reference>
<sequence length="147" mass="15792">MEPDRPSPLFSVADLVLAVSRQLTQFDDRSGDITPLETTVLRHVDRHPGVSAGVAARATLLPPSNFSRAVRSLEAKGYVRREPDPADARTVRLHPTAKAAANLERLDATWSSLLGGILDDAEITRTIAALERIEASLAERGGASSDL</sequence>
<evidence type="ECO:0000259" key="1">
    <source>
        <dbReference type="PROSITE" id="PS50995"/>
    </source>
</evidence>
<dbReference type="Pfam" id="PF12802">
    <property type="entry name" value="MarR_2"/>
    <property type="match status" value="1"/>
</dbReference>
<dbReference type="PANTHER" id="PTHR33164:SF43">
    <property type="entry name" value="HTH-TYPE TRANSCRIPTIONAL REPRESSOR YETL"/>
    <property type="match status" value="1"/>
</dbReference>
<organism evidence="2 3">
    <name type="scientific">Microbacterium aquimaris</name>
    <dbReference type="NCBI Taxonomy" id="459816"/>
    <lineage>
        <taxon>Bacteria</taxon>
        <taxon>Bacillati</taxon>
        <taxon>Actinomycetota</taxon>
        <taxon>Actinomycetes</taxon>
        <taxon>Micrococcales</taxon>
        <taxon>Microbacteriaceae</taxon>
        <taxon>Microbacterium</taxon>
    </lineage>
</organism>
<dbReference type="PANTHER" id="PTHR33164">
    <property type="entry name" value="TRANSCRIPTIONAL REGULATOR, MARR FAMILY"/>
    <property type="match status" value="1"/>
</dbReference>
<dbReference type="SMART" id="SM00347">
    <property type="entry name" value="HTH_MARR"/>
    <property type="match status" value="1"/>
</dbReference>
<dbReference type="SUPFAM" id="SSF46785">
    <property type="entry name" value="Winged helix' DNA-binding domain"/>
    <property type="match status" value="1"/>
</dbReference>
<dbReference type="InterPro" id="IPR036388">
    <property type="entry name" value="WH-like_DNA-bd_sf"/>
</dbReference>
<name>A0ABU5N341_9MICO</name>
<accession>A0ABU5N341</accession>
<comment type="caution">
    <text evidence="2">The sequence shown here is derived from an EMBL/GenBank/DDBJ whole genome shotgun (WGS) entry which is preliminary data.</text>
</comment>
<feature type="domain" description="HTH marR-type" evidence="1">
    <location>
        <begin position="1"/>
        <end position="135"/>
    </location>
</feature>
<dbReference type="Proteomes" id="UP001291912">
    <property type="component" value="Unassembled WGS sequence"/>
</dbReference>
<proteinExistence type="predicted"/>
<gene>
    <name evidence="2" type="ORF">R2Q92_01475</name>
</gene>
<evidence type="ECO:0000313" key="3">
    <source>
        <dbReference type="Proteomes" id="UP001291912"/>
    </source>
</evidence>
<dbReference type="InterPro" id="IPR036390">
    <property type="entry name" value="WH_DNA-bd_sf"/>
</dbReference>